<dbReference type="GO" id="GO:0051301">
    <property type="term" value="P:cell division"/>
    <property type="evidence" value="ECO:0007669"/>
    <property type="project" value="UniProtKB-KW"/>
</dbReference>
<dbReference type="InterPro" id="IPR005234">
    <property type="entry name" value="ScpB_csome_segregation"/>
</dbReference>
<dbReference type="InterPro" id="IPR036388">
    <property type="entry name" value="WH-like_DNA-bd_sf"/>
</dbReference>
<evidence type="ECO:0008006" key="7">
    <source>
        <dbReference type="Google" id="ProtNLM"/>
    </source>
</evidence>
<keyword evidence="2" id="KW-0132">Cell division</keyword>
<keyword evidence="1" id="KW-0963">Cytoplasm</keyword>
<comment type="caution">
    <text evidence="5">The sequence shown here is derived from an EMBL/GenBank/DDBJ whole genome shotgun (WGS) entry which is preliminary data.</text>
</comment>
<dbReference type="SUPFAM" id="SSF46785">
    <property type="entry name" value="Winged helix' DNA-binding domain"/>
    <property type="match status" value="2"/>
</dbReference>
<dbReference type="Proteomes" id="UP000229344">
    <property type="component" value="Unassembled WGS sequence"/>
</dbReference>
<dbReference type="AlphaFoldDB" id="A0A2H0UGD7"/>
<dbReference type="Pfam" id="PF04079">
    <property type="entry name" value="SMC_ScpB"/>
    <property type="match status" value="1"/>
</dbReference>
<evidence type="ECO:0000256" key="3">
    <source>
        <dbReference type="ARBA" id="ARBA00022829"/>
    </source>
</evidence>
<proteinExistence type="predicted"/>
<evidence type="ECO:0000313" key="5">
    <source>
        <dbReference type="EMBL" id="PIR84746.1"/>
    </source>
</evidence>
<dbReference type="EMBL" id="PFBI01000004">
    <property type="protein sequence ID" value="PIR84746.1"/>
    <property type="molecule type" value="Genomic_DNA"/>
</dbReference>
<keyword evidence="3" id="KW-0159">Chromosome partition</keyword>
<dbReference type="Gene3D" id="1.10.10.10">
    <property type="entry name" value="Winged helix-like DNA-binding domain superfamily/Winged helix DNA-binding domain"/>
    <property type="match status" value="2"/>
</dbReference>
<evidence type="ECO:0000256" key="1">
    <source>
        <dbReference type="ARBA" id="ARBA00022490"/>
    </source>
</evidence>
<name>A0A2H0UGD7_9BACT</name>
<evidence type="ECO:0000256" key="4">
    <source>
        <dbReference type="ARBA" id="ARBA00023306"/>
    </source>
</evidence>
<accession>A0A2H0UGD7</accession>
<reference evidence="6" key="1">
    <citation type="submission" date="2017-09" db="EMBL/GenBank/DDBJ databases">
        <title>Depth-based differentiation of microbial function through sediment-hosted aquifers and enrichment of novel symbionts in the deep terrestrial subsurface.</title>
        <authorList>
            <person name="Probst A.J."/>
            <person name="Ladd B."/>
            <person name="Jarett J.K."/>
            <person name="Geller-Mcgrath D.E."/>
            <person name="Sieber C.M.K."/>
            <person name="Emerson J.B."/>
            <person name="Anantharaman K."/>
            <person name="Thomas B.C."/>
            <person name="Malmstrom R."/>
            <person name="Stieglmeier M."/>
            <person name="Klingl A."/>
            <person name="Woyke T."/>
            <person name="Ryan C.M."/>
            <person name="Banfield J.F."/>
        </authorList>
    </citation>
    <scope>NUCLEOTIDE SEQUENCE [LARGE SCALE GENOMIC DNA]</scope>
</reference>
<keyword evidence="4" id="KW-0131">Cell cycle</keyword>
<evidence type="ECO:0000256" key="2">
    <source>
        <dbReference type="ARBA" id="ARBA00022618"/>
    </source>
</evidence>
<dbReference type="PANTHER" id="PTHR34298:SF2">
    <property type="entry name" value="SEGREGATION AND CONDENSATION PROTEIN B"/>
    <property type="match status" value="1"/>
</dbReference>
<dbReference type="GO" id="GO:0051304">
    <property type="term" value="P:chromosome separation"/>
    <property type="evidence" value="ECO:0007669"/>
    <property type="project" value="InterPro"/>
</dbReference>
<dbReference type="PANTHER" id="PTHR34298">
    <property type="entry name" value="SEGREGATION AND CONDENSATION PROTEIN B"/>
    <property type="match status" value="1"/>
</dbReference>
<dbReference type="InterPro" id="IPR036390">
    <property type="entry name" value="WH_DNA-bd_sf"/>
</dbReference>
<organism evidence="5 6">
    <name type="scientific">Candidatus Kaiserbacteria bacterium CG10_big_fil_rev_8_21_14_0_10_47_16</name>
    <dbReference type="NCBI Taxonomy" id="1974608"/>
    <lineage>
        <taxon>Bacteria</taxon>
        <taxon>Candidatus Kaiseribacteriota</taxon>
    </lineage>
</organism>
<sequence>MPLDAQIEAVLFYRAEPMKIAVLAKFFEVSEDEVRTALEALGERLKSGAIRLILTDSEAVLATSPQLSETIEKLRKDDLKKDIGKAGAETLAIVLYRGPLSRVEIDRIRGVNSTFILRNLLIRGLVERRANPNDSRSFHYAITPELFAHLGVERREQLPEFEDIMNTLDTFESEQQSVEEGESDNVFATT</sequence>
<evidence type="ECO:0000313" key="6">
    <source>
        <dbReference type="Proteomes" id="UP000229344"/>
    </source>
</evidence>
<protein>
    <recommendedName>
        <fullName evidence="7">SMC-Scp complex subunit ScpB</fullName>
    </recommendedName>
</protein>
<gene>
    <name evidence="5" type="ORF">COU16_00990</name>
</gene>